<reference evidence="2" key="1">
    <citation type="journal article" date="2013" name="PLoS Genet.">
        <title>The genome of Spraguea lophii and the basis of host-microsporidian interactions.</title>
        <authorList>
            <person name="Campbell S.E."/>
            <person name="Williams T.A."/>
            <person name="Yousuf A."/>
            <person name="Soanes D.M."/>
            <person name="Paszkiewicz K.H."/>
            <person name="Williams B.A.P."/>
        </authorList>
    </citation>
    <scope>NUCLEOTIDE SEQUENCE [LARGE SCALE GENOMIC DNA]</scope>
    <source>
        <strain evidence="2">42_110</strain>
    </source>
</reference>
<dbReference type="AlphaFoldDB" id="S7WB41"/>
<evidence type="ECO:0000313" key="2">
    <source>
        <dbReference type="Proteomes" id="UP000014978"/>
    </source>
</evidence>
<sequence length="170" mass="20817">MTKYIHENNMLINIHKDIIIYDIEDMDLEKTFLPEYVYNINIPDISKNNNTSDKKELNIYNTNKIEIEYPLFENSKYRRYNKYIYILNLILTKLEIRNKNIKIIVFYNSCYKNRISKEEYKKERMIEFKDFIETFISFLKNKKLVEKDIKIIADKRKEIIVDNKIIYTSI</sequence>
<gene>
    <name evidence="1" type="ORF">SLOPH_925</name>
</gene>
<keyword evidence="2" id="KW-1185">Reference proteome</keyword>
<dbReference type="VEuPathDB" id="MicrosporidiaDB:SLOPH_925"/>
<dbReference type="InParanoid" id="S7WB41"/>
<dbReference type="Proteomes" id="UP000014978">
    <property type="component" value="Unassembled WGS sequence"/>
</dbReference>
<accession>S7WB41</accession>
<protein>
    <submittedName>
        <fullName evidence="1">Uncharacterized protein</fullName>
    </submittedName>
</protein>
<dbReference type="HOGENOM" id="CLU_1571654_0_0_1"/>
<dbReference type="EMBL" id="ATCN01000436">
    <property type="protein sequence ID" value="EPR79027.1"/>
    <property type="molecule type" value="Genomic_DNA"/>
</dbReference>
<organism evidence="1 2">
    <name type="scientific">Spraguea lophii (strain 42_110)</name>
    <name type="common">Microsporidian parasite</name>
    <dbReference type="NCBI Taxonomy" id="1358809"/>
    <lineage>
        <taxon>Eukaryota</taxon>
        <taxon>Fungi</taxon>
        <taxon>Fungi incertae sedis</taxon>
        <taxon>Microsporidia</taxon>
        <taxon>Spragueidae</taxon>
        <taxon>Spraguea</taxon>
    </lineage>
</organism>
<name>S7WB41_SPRLO</name>
<evidence type="ECO:0000313" key="1">
    <source>
        <dbReference type="EMBL" id="EPR79027.1"/>
    </source>
</evidence>
<comment type="caution">
    <text evidence="1">The sequence shown here is derived from an EMBL/GenBank/DDBJ whole genome shotgun (WGS) entry which is preliminary data.</text>
</comment>
<proteinExistence type="predicted"/>